<keyword evidence="2" id="KW-1185">Reference proteome</keyword>
<protein>
    <submittedName>
        <fullName evidence="1">Uncharacterized protein</fullName>
    </submittedName>
</protein>
<proteinExistence type="predicted"/>
<dbReference type="EMBL" id="CP144698">
    <property type="protein sequence ID" value="WVZ17622.1"/>
    <property type="molecule type" value="Genomic_DNA"/>
</dbReference>
<organism evidence="1 2">
    <name type="scientific">Vigna mungo</name>
    <name type="common">Black gram</name>
    <name type="synonym">Phaseolus mungo</name>
    <dbReference type="NCBI Taxonomy" id="3915"/>
    <lineage>
        <taxon>Eukaryota</taxon>
        <taxon>Viridiplantae</taxon>
        <taxon>Streptophyta</taxon>
        <taxon>Embryophyta</taxon>
        <taxon>Tracheophyta</taxon>
        <taxon>Spermatophyta</taxon>
        <taxon>Magnoliopsida</taxon>
        <taxon>eudicotyledons</taxon>
        <taxon>Gunneridae</taxon>
        <taxon>Pentapetalae</taxon>
        <taxon>rosids</taxon>
        <taxon>fabids</taxon>
        <taxon>Fabales</taxon>
        <taxon>Fabaceae</taxon>
        <taxon>Papilionoideae</taxon>
        <taxon>50 kb inversion clade</taxon>
        <taxon>NPAAA clade</taxon>
        <taxon>indigoferoid/millettioid clade</taxon>
        <taxon>Phaseoleae</taxon>
        <taxon>Vigna</taxon>
    </lineage>
</organism>
<evidence type="ECO:0000313" key="1">
    <source>
        <dbReference type="EMBL" id="WVZ17622.1"/>
    </source>
</evidence>
<evidence type="ECO:0000313" key="2">
    <source>
        <dbReference type="Proteomes" id="UP001374535"/>
    </source>
</evidence>
<dbReference type="AlphaFoldDB" id="A0AAQ3NZ72"/>
<gene>
    <name evidence="1" type="ORF">V8G54_010604</name>
</gene>
<sequence>MLKPPCQAKVPQPSIVMGIKHHIAGLHIPVNDLSLQLLMQIVQRTCQTLHNFPTPHPPKWLLLQVLPKQHPVKAEIRHVVIHKVKLILKNTPTPQGNKVLVAKVCHCC</sequence>
<dbReference type="Proteomes" id="UP001374535">
    <property type="component" value="Chromosome 3"/>
</dbReference>
<reference evidence="1 2" key="1">
    <citation type="journal article" date="2023" name="Life. Sci Alliance">
        <title>Evolutionary insights into 3D genome organization and epigenetic landscape of Vigna mungo.</title>
        <authorList>
            <person name="Junaid A."/>
            <person name="Singh B."/>
            <person name="Bhatia S."/>
        </authorList>
    </citation>
    <scope>NUCLEOTIDE SEQUENCE [LARGE SCALE GENOMIC DNA]</scope>
    <source>
        <strain evidence="1">Urdbean</strain>
    </source>
</reference>
<accession>A0AAQ3NZ72</accession>
<name>A0AAQ3NZ72_VIGMU</name>